<evidence type="ECO:0000313" key="2">
    <source>
        <dbReference type="Proteomes" id="UP000526892"/>
    </source>
</evidence>
<evidence type="ECO:0008006" key="3">
    <source>
        <dbReference type="Google" id="ProtNLM"/>
    </source>
</evidence>
<dbReference type="EMBL" id="JACCDE010000010">
    <property type="protein sequence ID" value="NYS77743.1"/>
    <property type="molecule type" value="Genomic_DNA"/>
</dbReference>
<dbReference type="GO" id="GO:0030244">
    <property type="term" value="P:cellulose biosynthetic process"/>
    <property type="evidence" value="ECO:0007669"/>
    <property type="project" value="InterPro"/>
</dbReference>
<dbReference type="Proteomes" id="UP000526892">
    <property type="component" value="Unassembled WGS sequence"/>
</dbReference>
<accession>A0A7Z0LSL3</accession>
<organism evidence="1 2">
    <name type="scientific">Vreelandella glaciei</name>
    <dbReference type="NCBI Taxonomy" id="186761"/>
    <lineage>
        <taxon>Bacteria</taxon>
        <taxon>Pseudomonadati</taxon>
        <taxon>Pseudomonadota</taxon>
        <taxon>Gammaproteobacteria</taxon>
        <taxon>Oceanospirillales</taxon>
        <taxon>Halomonadaceae</taxon>
        <taxon>Vreelandella</taxon>
    </lineage>
</organism>
<comment type="caution">
    <text evidence="1">The sequence shown here is derived from an EMBL/GenBank/DDBJ whole genome shotgun (WGS) entry which is preliminary data.</text>
</comment>
<gene>
    <name evidence="1" type="ORF">HZS80_08430</name>
</gene>
<dbReference type="InterPro" id="IPR038470">
    <property type="entry name" value="Cellsynth_D_sf"/>
</dbReference>
<sequence length="159" mass="18029">MNEPDNHIQHIEYYAKRHCSPQWRLFLELVFDELSNNAGKEESSGFWRHIGSRIAAEKPIGECATLERLEQAVNDELGLLDWGQASIVAENKAMHICHTAFPVPGSSPERLDTSLLAMSALLEGVFKGWLQQQGGDFDVPIRCISRNLEQRECTFLYGR</sequence>
<evidence type="ECO:0000313" key="1">
    <source>
        <dbReference type="EMBL" id="NYS77743.1"/>
    </source>
</evidence>
<dbReference type="RefSeq" id="WP_008959613.1">
    <property type="nucleotide sequence ID" value="NZ_CAXBPG010000016.1"/>
</dbReference>
<dbReference type="Gene3D" id="3.30.70.2590">
    <property type="match status" value="1"/>
</dbReference>
<protein>
    <recommendedName>
        <fullName evidence="3">Cellulose synthase</fullName>
    </recommendedName>
</protein>
<reference evidence="1 2" key="1">
    <citation type="journal article" date="2003" name="Extremophiles">
        <title>Halomonas glaciei sp. nov. isolated from fast ice of Adelie Land, Antarctica.</title>
        <authorList>
            <person name="Reddy G.S."/>
            <person name="Raghavan P.U."/>
            <person name="Sarita N.B."/>
            <person name="Prakash J.S."/>
            <person name="Nagesh N."/>
            <person name="Delille D."/>
            <person name="Shivaji S."/>
        </authorList>
    </citation>
    <scope>NUCLEOTIDE SEQUENCE [LARGE SCALE GENOMIC DNA]</scope>
    <source>
        <strain evidence="1 2">DD39</strain>
    </source>
</reference>
<dbReference type="Pfam" id="PF03500">
    <property type="entry name" value="Cellsynth_D"/>
    <property type="match status" value="1"/>
</dbReference>
<proteinExistence type="predicted"/>
<keyword evidence="2" id="KW-1185">Reference proteome</keyword>
<dbReference type="InterPro" id="IPR022798">
    <property type="entry name" value="BcsD_bac"/>
</dbReference>
<dbReference type="AlphaFoldDB" id="A0A7Z0LSL3"/>
<name>A0A7Z0LSL3_9GAMM</name>